<comment type="caution">
    <text evidence="2">The sequence shown here is derived from an EMBL/GenBank/DDBJ whole genome shotgun (WGS) entry which is preliminary data.</text>
</comment>
<dbReference type="EMBL" id="CAUYUJ010007198">
    <property type="protein sequence ID" value="CAK0819911.1"/>
    <property type="molecule type" value="Genomic_DNA"/>
</dbReference>
<dbReference type="Proteomes" id="UP001189429">
    <property type="component" value="Unassembled WGS sequence"/>
</dbReference>
<feature type="region of interest" description="Disordered" evidence="1">
    <location>
        <begin position="145"/>
        <end position="172"/>
    </location>
</feature>
<accession>A0ABN9RLT8</accession>
<evidence type="ECO:0000313" key="2">
    <source>
        <dbReference type="EMBL" id="CAK0819911.1"/>
    </source>
</evidence>
<gene>
    <name evidence="2" type="ORF">PCOR1329_LOCUS21763</name>
</gene>
<evidence type="ECO:0000313" key="3">
    <source>
        <dbReference type="Proteomes" id="UP001189429"/>
    </source>
</evidence>
<keyword evidence="3" id="KW-1185">Reference proteome</keyword>
<feature type="region of interest" description="Disordered" evidence="1">
    <location>
        <begin position="1"/>
        <end position="76"/>
    </location>
</feature>
<organism evidence="2 3">
    <name type="scientific">Prorocentrum cordatum</name>
    <dbReference type="NCBI Taxonomy" id="2364126"/>
    <lineage>
        <taxon>Eukaryota</taxon>
        <taxon>Sar</taxon>
        <taxon>Alveolata</taxon>
        <taxon>Dinophyceae</taxon>
        <taxon>Prorocentrales</taxon>
        <taxon>Prorocentraceae</taxon>
        <taxon>Prorocentrum</taxon>
    </lineage>
</organism>
<evidence type="ECO:0000256" key="1">
    <source>
        <dbReference type="SAM" id="MobiDB-lite"/>
    </source>
</evidence>
<feature type="non-terminal residue" evidence="2">
    <location>
        <position position="1"/>
    </location>
</feature>
<feature type="compositionally biased region" description="Polar residues" evidence="1">
    <location>
        <begin position="161"/>
        <end position="171"/>
    </location>
</feature>
<protein>
    <submittedName>
        <fullName evidence="2">Uncharacterized protein</fullName>
    </submittedName>
</protein>
<proteinExistence type="predicted"/>
<reference evidence="2" key="1">
    <citation type="submission" date="2023-10" db="EMBL/GenBank/DDBJ databases">
        <authorList>
            <person name="Chen Y."/>
            <person name="Shah S."/>
            <person name="Dougan E. K."/>
            <person name="Thang M."/>
            <person name="Chan C."/>
        </authorList>
    </citation>
    <scope>NUCLEOTIDE SEQUENCE [LARGE SCALE GENOMIC DNA]</scope>
</reference>
<name>A0ABN9RLT8_9DINO</name>
<sequence length="208" mass="21257">GAAGRRADDLGAAAGAPGGRRGSGERQSSLSKTGLQVEHAEATVNECSSGEGALDLPAEGADAAAEQSSSGESLPELQVKVEGEHRDLRPRAPRRRLVLAAPKVGRDCSPSLILPLVLRPPLLTELPPNCCSSLSFHSPFFPRSPGGRATAAPSPGALRRGSTQTGVSQSAGPFAGPCRARGALTWAYAQDPAGSCSILQSPTDPGLY</sequence>